<accession>A0AA37U4G2</accession>
<dbReference type="EMBL" id="BSRA01000008">
    <property type="protein sequence ID" value="GLV13935.1"/>
    <property type="molecule type" value="Genomic_DNA"/>
</dbReference>
<evidence type="ECO:0000259" key="4">
    <source>
        <dbReference type="Pfam" id="PF00135"/>
    </source>
</evidence>
<organism evidence="5 6">
    <name type="scientific">Alicyclobacillus hesperidum</name>
    <dbReference type="NCBI Taxonomy" id="89784"/>
    <lineage>
        <taxon>Bacteria</taxon>
        <taxon>Bacillati</taxon>
        <taxon>Bacillota</taxon>
        <taxon>Bacilli</taxon>
        <taxon>Bacillales</taxon>
        <taxon>Alicyclobacillaceae</taxon>
        <taxon>Alicyclobacillus</taxon>
    </lineage>
</organism>
<dbReference type="InterPro" id="IPR029058">
    <property type="entry name" value="AB_hydrolase_fold"/>
</dbReference>
<dbReference type="SUPFAM" id="SSF53474">
    <property type="entry name" value="alpha/beta-Hydrolases"/>
    <property type="match status" value="1"/>
</dbReference>
<reference evidence="5" key="1">
    <citation type="submission" date="2023-02" db="EMBL/GenBank/DDBJ databases">
        <title>Proposal of a novel subspecies: Alicyclobacillus hesperidum subspecies aegle.</title>
        <authorList>
            <person name="Goto K."/>
            <person name="Fujii T."/>
            <person name="Yasui K."/>
            <person name="Mochida K."/>
            <person name="Kato-Tanaka Y."/>
            <person name="Morohoshi S."/>
            <person name="An S.Y."/>
            <person name="Kasai H."/>
            <person name="Yokota A."/>
        </authorList>
    </citation>
    <scope>NUCLEOTIDE SEQUENCE</scope>
    <source>
        <strain evidence="5">DSM 12766</strain>
    </source>
</reference>
<dbReference type="Gene3D" id="3.40.50.1820">
    <property type="entry name" value="alpha/beta hydrolase"/>
    <property type="match status" value="1"/>
</dbReference>
<dbReference type="Pfam" id="PF00135">
    <property type="entry name" value="COesterase"/>
    <property type="match status" value="1"/>
</dbReference>
<name>A0AA37U4G2_9BACL</name>
<dbReference type="GO" id="GO:0016787">
    <property type="term" value="F:hydrolase activity"/>
    <property type="evidence" value="ECO:0007669"/>
    <property type="project" value="UniProtKB-KW"/>
</dbReference>
<proteinExistence type="inferred from homology"/>
<dbReference type="EC" id="3.1.1.-" evidence="3"/>
<dbReference type="InterPro" id="IPR050309">
    <property type="entry name" value="Type-B_Carboxylest/Lipase"/>
</dbReference>
<comment type="similarity">
    <text evidence="1 3">Belongs to the type-B carboxylesterase/lipase family.</text>
</comment>
<keyword evidence="2 3" id="KW-0378">Hydrolase</keyword>
<evidence type="ECO:0000256" key="2">
    <source>
        <dbReference type="ARBA" id="ARBA00022801"/>
    </source>
</evidence>
<evidence type="ECO:0000313" key="5">
    <source>
        <dbReference type="EMBL" id="GLV13935.1"/>
    </source>
</evidence>
<evidence type="ECO:0000256" key="1">
    <source>
        <dbReference type="ARBA" id="ARBA00005964"/>
    </source>
</evidence>
<dbReference type="PANTHER" id="PTHR11559">
    <property type="entry name" value="CARBOXYLESTERASE"/>
    <property type="match status" value="1"/>
</dbReference>
<dbReference type="PROSITE" id="PS00941">
    <property type="entry name" value="CARBOXYLESTERASE_B_2"/>
    <property type="match status" value="1"/>
</dbReference>
<dbReference type="InterPro" id="IPR019819">
    <property type="entry name" value="Carboxylesterase_B_CS"/>
</dbReference>
<protein>
    <recommendedName>
        <fullName evidence="3">Carboxylic ester hydrolase</fullName>
        <ecNumber evidence="3">3.1.1.-</ecNumber>
    </recommendedName>
</protein>
<sequence length="513" mass="57793">MQSMLRVVKVENGFVRGLPAADPRITSFKGIPFAAPPVGENRWRAPQPAKDWDGVLDAFTFAPISMQSPIHHNENNIYGREWHVDPDTPMSEDCLYLNIWTPAHSPDEKLPVFVWYFGGGLQVGYTSEMEFDGERLARRGIVVVTVNYRLNVFGFLCHPEITAEAPEAPTNFGHLDQQFATQWVKRNIAAFGGNPENITIGGQSAGGGSVVSQLTSPQNEGLVQRAIIQSGMFGRVYPGGRMPGYGRTLAEAEADGMQFFAFLGVSSLAEARQLDAFYIRDKALEYKGFWGTVVDDVFCMGNGFDLFVEGKHLQVPVLVGHTSDEFYSTPNVKDLDELKQMAVERFGDDAATYLALCEADAHDFEDVLKKATLHSLEFAIRTAVQASSNWKTQEPLYYYVFDAEIPGWDQPGAFHSVDLWFFFETLAKCWRPFVGKHYDLARQMCDYWANFIRSGDPNGKDVTGQDLPHWYPCTPDAPYAMVFGDEPKFIRQEPSPLMQFFVQAYFKQKQYIF</sequence>
<dbReference type="InterPro" id="IPR019826">
    <property type="entry name" value="Carboxylesterase_B_AS"/>
</dbReference>
<dbReference type="InterPro" id="IPR002018">
    <property type="entry name" value="CarbesteraseB"/>
</dbReference>
<dbReference type="AlphaFoldDB" id="A0AA37U4G2"/>
<comment type="caution">
    <text evidence="5">The sequence shown here is derived from an EMBL/GenBank/DDBJ whole genome shotgun (WGS) entry which is preliminary data.</text>
</comment>
<evidence type="ECO:0000313" key="6">
    <source>
        <dbReference type="Proteomes" id="UP001157137"/>
    </source>
</evidence>
<dbReference type="PROSITE" id="PS00122">
    <property type="entry name" value="CARBOXYLESTERASE_B_1"/>
    <property type="match status" value="1"/>
</dbReference>
<gene>
    <name evidence="5" type="ORF">Heshes_16190</name>
</gene>
<dbReference type="Proteomes" id="UP001157137">
    <property type="component" value="Unassembled WGS sequence"/>
</dbReference>
<feature type="domain" description="Carboxylesterase type B" evidence="4">
    <location>
        <begin position="7"/>
        <end position="488"/>
    </location>
</feature>
<evidence type="ECO:0000256" key="3">
    <source>
        <dbReference type="RuleBase" id="RU361235"/>
    </source>
</evidence>